<dbReference type="Pfam" id="PF00612">
    <property type="entry name" value="IQ"/>
    <property type="match status" value="2"/>
</dbReference>
<feature type="coiled-coil region" evidence="3">
    <location>
        <begin position="340"/>
        <end position="419"/>
    </location>
</feature>
<dbReference type="EnsemblMetazoa" id="CLYHEMT001340.1">
    <property type="protein sequence ID" value="CLYHEMP001340.1"/>
    <property type="gene ID" value="CLYHEMG001340"/>
</dbReference>
<dbReference type="Gene3D" id="3.80.10.10">
    <property type="entry name" value="Ribonuclease Inhibitor"/>
    <property type="match status" value="1"/>
</dbReference>
<keyword evidence="1" id="KW-0433">Leucine-rich repeat</keyword>
<sequence>MLRILLKNNILITFLQRMLIVTTNNNNNNVAMENTFEDEEIERLIEAELKLLGDDYEVVDGCDGCDDFGKVDDTSENNNTVDSSDGLFNDAITNYLNALKVSERRAESVLQESKEIVSFVENSNRKTSTEELLKRKLQEELYIENEDLISLRNTVLKDLEKEEEEENHVAVKQEKNDDTVTTATSEEETIDEIKTLEEQTEKELNELTEKQNEEAESKRKVTEKLRKESIVNDLLNEEKRRKHQSLIEIFRTKQEEEQQLEAQRLEEDLHKEEKKINNVAQKINELIDNEMMKEKERLNELKREMKRNEELKMNKAAICIQKNFRMAKIRRVYYPKLVALAKERKEIERLGFERRIAEEKERLRMEEERRKEKEKARLREIEAKNQEKETRKMEYEKMKTKIKKDNQEMKNELKDGTNDQGETEHTEIFTPGESNYEAISNKPVCSKEGEGDSTPSLYKDSQTTGNDANKSASNVKNTNVSTAEHITKVTTKTFQNPSINSEDLQPLDETLSFTEKNQSNTIKDLGLGSARTSSDDKTPKLPPRDTETGPVQNDEPRTDNLIRNDKFVETQESLSNNTTDDIESYSGNIMQSGNDTTNIKKLDDSNENKEITSGTNTVDKKNESTGAVACQNAKCLDSSCTLTSDDAFHFKPDVDIQRNCIKENVKPFNDNMNTENVDKMDYKTVKKNLKVNDQELASDALSLSKKPVLKQIDDSETVESNDKIDLSKSSHVKNSSLLVKDSGECEHLDVQCDETNPPTNSNEGCTKVRNDENYYNIDQLSSVKRAPECKTGEFGESRCLDNKATPREHPSATTPTTSDDIHSFKSNNLQIPEKFLPLYEAWLRKTDSVKRLDPIKRKNRVVISASSDKRNVKQLSLEQIQKHITSFENSTLVLHNVDAFPVGISKHFPSIDSLLLIDSHIQNCYGGIEKLQHLTTLKLKKCCCSNMSLRSKQLRVLDISENNITNLFGLSELQFLSYLDASDNRISKINGIEECRNMVYLNLDNNQLISLKGLGHLSKLSWLSLRHNDVTSLPEISLCRRLVKLDVTENNLIEVPQFEDNALLTSLSLDSNTIQHLDGMADCWLPLLIIISASNNRLEDVSPLFNLPHLLQLNVKGNLISNLNNISTRENVPFLQQICLVDNPVLEINKEHLTKCLNIVDNLSMDIEETLERLQTGASESFQKLCFEQAMTLLSICNQLEKRNDENQTFKSKIPLLDKLDEKCERFYQIHKKLTQLEWKTVQGEPTPSKIKDINHHSFRAYTENDSNKAIQIQAVYRGYRVRIAYLSFKKYMTSSSVMHDGMDDVTSEFDYEEEINLEDFEMNENDDLLEDWQTPSTPLNLNKNVPLPGLNGRLGSSKPAADQSEFKEAWKRTTTSVTNEISAIGQSDGHVIDGRLSSALDSTRSKYSRKVDEELASEWGFQNDMTTELMKKRARKMGSNNKKKRLDPRKRYELFKKMDRTLNHTVISPRPKQPYRKSYFESNATPRQLDSDAKDFVYSWICNQPIVHQDHLDNASLTRDFQTANETQQNTDAMTQRSSSSTTTTTARKTDCILPALDVTALSGRHVALIQSEIHNPKPPAKDKPSSGSSVHQRHNRRRPPPSSSGEEKKSHSAPHPRVKPLLETNHGKRDTTTMDEKWSNMAYR</sequence>
<feature type="region of interest" description="Disordered" evidence="4">
    <location>
        <begin position="795"/>
        <end position="824"/>
    </location>
</feature>
<reference evidence="6" key="1">
    <citation type="submission" date="2021-01" db="UniProtKB">
        <authorList>
            <consortium name="EnsemblMetazoa"/>
        </authorList>
    </citation>
    <scope>IDENTIFICATION</scope>
</reference>
<feature type="compositionally biased region" description="Basic and acidic residues" evidence="4">
    <location>
        <begin position="598"/>
        <end position="610"/>
    </location>
</feature>
<feature type="region of interest" description="Disordered" evidence="4">
    <location>
        <begin position="516"/>
        <end position="558"/>
    </location>
</feature>
<feature type="compositionally biased region" description="Polar residues" evidence="4">
    <location>
        <begin position="811"/>
        <end position="824"/>
    </location>
</feature>
<feature type="region of interest" description="Disordered" evidence="4">
    <location>
        <begin position="1527"/>
        <end position="1547"/>
    </location>
</feature>
<accession>A0A7M5UU00</accession>
<feature type="compositionally biased region" description="Polar residues" evidence="4">
    <location>
        <begin position="453"/>
        <end position="480"/>
    </location>
</feature>
<evidence type="ECO:0000313" key="7">
    <source>
        <dbReference type="Proteomes" id="UP000594262"/>
    </source>
</evidence>
<keyword evidence="5" id="KW-0732">Signal</keyword>
<dbReference type="CDD" id="cd23767">
    <property type="entry name" value="IQCD"/>
    <property type="match status" value="1"/>
</dbReference>
<keyword evidence="7" id="KW-1185">Reference proteome</keyword>
<feature type="compositionally biased region" description="Basic and acidic residues" evidence="4">
    <location>
        <begin position="533"/>
        <end position="547"/>
    </location>
</feature>
<evidence type="ECO:0000256" key="2">
    <source>
        <dbReference type="ARBA" id="ARBA00022737"/>
    </source>
</evidence>
<dbReference type="OrthoDB" id="266138at2759"/>
<organism evidence="6 7">
    <name type="scientific">Clytia hemisphaerica</name>
    <dbReference type="NCBI Taxonomy" id="252671"/>
    <lineage>
        <taxon>Eukaryota</taxon>
        <taxon>Metazoa</taxon>
        <taxon>Cnidaria</taxon>
        <taxon>Hydrozoa</taxon>
        <taxon>Hydroidolina</taxon>
        <taxon>Leptothecata</taxon>
        <taxon>Obeliida</taxon>
        <taxon>Clytiidae</taxon>
        <taxon>Clytia</taxon>
    </lineage>
</organism>
<dbReference type="InterPro" id="IPR050836">
    <property type="entry name" value="SDS22/Internalin_LRR"/>
</dbReference>
<keyword evidence="2" id="KW-0677">Repeat</keyword>
<feature type="region of interest" description="Disordered" evidence="4">
    <location>
        <begin position="577"/>
        <end position="619"/>
    </location>
</feature>
<evidence type="ECO:0000256" key="1">
    <source>
        <dbReference type="ARBA" id="ARBA00022614"/>
    </source>
</evidence>
<dbReference type="PANTHER" id="PTHR46652">
    <property type="entry name" value="LEUCINE-RICH REPEAT AND IQ DOMAIN-CONTAINING PROTEIN 1-RELATED"/>
    <property type="match status" value="1"/>
</dbReference>
<feature type="compositionally biased region" description="Basic and acidic residues" evidence="4">
    <location>
        <begin position="795"/>
        <end position="810"/>
    </location>
</feature>
<proteinExistence type="predicted"/>
<dbReference type="PANTHER" id="PTHR46652:SF3">
    <property type="entry name" value="LEUCINE-RICH REPEAT-CONTAINING PROTEIN 9"/>
    <property type="match status" value="1"/>
</dbReference>
<feature type="signal peptide" evidence="5">
    <location>
        <begin position="1"/>
        <end position="20"/>
    </location>
</feature>
<feature type="compositionally biased region" description="Polar residues" evidence="4">
    <location>
        <begin position="577"/>
        <end position="597"/>
    </location>
</feature>
<dbReference type="InterPro" id="IPR001611">
    <property type="entry name" value="Leu-rich_rpt"/>
</dbReference>
<dbReference type="PROSITE" id="PS50096">
    <property type="entry name" value="IQ"/>
    <property type="match status" value="2"/>
</dbReference>
<dbReference type="InterPro" id="IPR032675">
    <property type="entry name" value="LRR_dom_sf"/>
</dbReference>
<feature type="compositionally biased region" description="Basic and acidic residues" evidence="4">
    <location>
        <begin position="167"/>
        <end position="178"/>
    </location>
</feature>
<feature type="region of interest" description="Disordered" evidence="4">
    <location>
        <begin position="163"/>
        <end position="188"/>
    </location>
</feature>
<feature type="compositionally biased region" description="Polar residues" evidence="4">
    <location>
        <begin position="1527"/>
        <end position="1538"/>
    </location>
</feature>
<evidence type="ECO:0000256" key="4">
    <source>
        <dbReference type="SAM" id="MobiDB-lite"/>
    </source>
</evidence>
<name>A0A7M5UU00_9CNID</name>
<dbReference type="SMART" id="SM00365">
    <property type="entry name" value="LRR_SD22"/>
    <property type="match status" value="4"/>
</dbReference>
<keyword evidence="3" id="KW-0175">Coiled coil</keyword>
<feature type="region of interest" description="Disordered" evidence="4">
    <location>
        <begin position="1575"/>
        <end position="1646"/>
    </location>
</feature>
<dbReference type="SMART" id="SM00015">
    <property type="entry name" value="IQ"/>
    <property type="match status" value="2"/>
</dbReference>
<dbReference type="SUPFAM" id="SSF52058">
    <property type="entry name" value="L domain-like"/>
    <property type="match status" value="1"/>
</dbReference>
<evidence type="ECO:0008006" key="8">
    <source>
        <dbReference type="Google" id="ProtNLM"/>
    </source>
</evidence>
<dbReference type="RefSeq" id="XP_066919924.1">
    <property type="nucleotide sequence ID" value="XM_067063823.1"/>
</dbReference>
<feature type="region of interest" description="Disordered" evidence="4">
    <location>
        <begin position="443"/>
        <end position="480"/>
    </location>
</feature>
<dbReference type="PROSITE" id="PS51450">
    <property type="entry name" value="LRR"/>
    <property type="match status" value="4"/>
</dbReference>
<evidence type="ECO:0000256" key="3">
    <source>
        <dbReference type="SAM" id="Coils"/>
    </source>
</evidence>
<dbReference type="GeneID" id="136807228"/>
<evidence type="ECO:0000313" key="6">
    <source>
        <dbReference type="EnsemblMetazoa" id="CLYHEMP001340.1"/>
    </source>
</evidence>
<dbReference type="Proteomes" id="UP000594262">
    <property type="component" value="Unplaced"/>
</dbReference>
<feature type="compositionally biased region" description="Basic and acidic residues" evidence="4">
    <location>
        <begin position="1627"/>
        <end position="1640"/>
    </location>
</feature>
<feature type="coiled-coil region" evidence="3">
    <location>
        <begin position="253"/>
        <end position="315"/>
    </location>
</feature>
<dbReference type="SMART" id="SM00364">
    <property type="entry name" value="LRR_BAC"/>
    <property type="match status" value="6"/>
</dbReference>
<evidence type="ECO:0000256" key="5">
    <source>
        <dbReference type="SAM" id="SignalP"/>
    </source>
</evidence>
<feature type="chain" id="PRO_5029603714" description="Leucine-rich repeat and IQ domain-containing protein 1" evidence="5">
    <location>
        <begin position="21"/>
        <end position="1646"/>
    </location>
</feature>
<protein>
    <recommendedName>
        <fullName evidence="8">Leucine-rich repeat and IQ domain-containing protein 1</fullName>
    </recommendedName>
</protein>
<dbReference type="InterPro" id="IPR000048">
    <property type="entry name" value="IQ_motif_EF-hand-BS"/>
</dbReference>